<feature type="domain" description="Reverse transcriptase" evidence="1">
    <location>
        <begin position="1"/>
        <end position="164"/>
    </location>
</feature>
<dbReference type="PANTHER" id="PTHR34047:SF10">
    <property type="entry name" value="GROUP II INTRON-ASSOCIATED OPEN READING FRAME"/>
    <property type="match status" value="1"/>
</dbReference>
<dbReference type="SUPFAM" id="SSF56672">
    <property type="entry name" value="DNA/RNA polymerases"/>
    <property type="match status" value="1"/>
</dbReference>
<geneLocation type="plasmid" evidence="3">
    <name>puhcc0039a</name>
</geneLocation>
<dbReference type="SMART" id="SM00507">
    <property type="entry name" value="HNHc"/>
    <property type="match status" value="1"/>
</dbReference>
<dbReference type="PANTHER" id="PTHR34047">
    <property type="entry name" value="NUCLEAR INTRON MATURASE 1, MITOCHONDRIAL-RELATED"/>
    <property type="match status" value="1"/>
</dbReference>
<dbReference type="InterPro" id="IPR043502">
    <property type="entry name" value="DNA/RNA_pol_sf"/>
</dbReference>
<dbReference type="InterPro" id="IPR013597">
    <property type="entry name" value="Mat_intron_G2"/>
</dbReference>
<organism evidence="2 3">
    <name type="scientific">Nodularia spumigena UHCC 0039</name>
    <dbReference type="NCBI Taxonomy" id="1914872"/>
    <lineage>
        <taxon>Bacteria</taxon>
        <taxon>Bacillati</taxon>
        <taxon>Cyanobacteriota</taxon>
        <taxon>Cyanophyceae</taxon>
        <taxon>Nostocales</taxon>
        <taxon>Nodulariaceae</taxon>
        <taxon>Nodularia</taxon>
    </lineage>
</organism>
<dbReference type="EMBL" id="CP020115">
    <property type="protein sequence ID" value="AVZ31722.1"/>
    <property type="molecule type" value="Genomic_DNA"/>
</dbReference>
<dbReference type="Pfam" id="PF08388">
    <property type="entry name" value="GIIM"/>
    <property type="match status" value="1"/>
</dbReference>
<dbReference type="InterPro" id="IPR051083">
    <property type="entry name" value="GrpII_Intron_Splice-Mob/Def"/>
</dbReference>
<dbReference type="CDD" id="cd00085">
    <property type="entry name" value="HNHc"/>
    <property type="match status" value="1"/>
</dbReference>
<evidence type="ECO:0000313" key="3">
    <source>
        <dbReference type="Proteomes" id="UP000244056"/>
    </source>
</evidence>
<dbReference type="GO" id="GO:0008270">
    <property type="term" value="F:zinc ion binding"/>
    <property type="evidence" value="ECO:0007669"/>
    <property type="project" value="InterPro"/>
</dbReference>
<dbReference type="Gene3D" id="1.10.30.50">
    <property type="match status" value="1"/>
</dbReference>
<name>A0A2S0QBH7_NODSP</name>
<dbReference type="InterPro" id="IPR003615">
    <property type="entry name" value="HNH_nuc"/>
</dbReference>
<dbReference type="CDD" id="cd01651">
    <property type="entry name" value="RT_G2_intron"/>
    <property type="match status" value="1"/>
</dbReference>
<dbReference type="Proteomes" id="UP000244056">
    <property type="component" value="Plasmid pUHCC0039a"/>
</dbReference>
<dbReference type="PROSITE" id="PS50878">
    <property type="entry name" value="RT_POL"/>
    <property type="match status" value="1"/>
</dbReference>
<dbReference type="InterPro" id="IPR000477">
    <property type="entry name" value="RT_dom"/>
</dbReference>
<sequence length="401" mass="45940">MDADISKCFDKINHQALLKKINTFPTLNRLIKKWLKAGVFDNNEWLPTKQGTPQGGVISPLLANIALHGMEEEINKVADSLPGNKKKNRYALSFIRYADDFIIIHPSFDVVNKCKDRISEWLSEMGLELKPSKTKIVHTLKPEPNIGTQSSINTGGFDFLGFNVRQYQVGKTHSGKNSKGNLLGFKTLIKPSNKAIRKHYDEICKIIDTYKSAPQEALIKRLNPIIRGWTNYYSSVVSKEIFSSLDHIIFHKLQTWAKRRHPNKSKSWISSKYWGTFGNNNWVFSTKYEGKITFTLLKYVKTEIVRHIKVEGKKSPFDGNLVYWSERRGKSTLLPLRVTTLLKSQKGKCNHCGLHFREDDVMEVDHIIPKSKGGKNDYKNLQLLHRHCHDVKTAISGSRYA</sequence>
<dbReference type="Pfam" id="PF00078">
    <property type="entry name" value="RVT_1"/>
    <property type="match status" value="1"/>
</dbReference>
<evidence type="ECO:0000313" key="2">
    <source>
        <dbReference type="EMBL" id="AVZ31722.1"/>
    </source>
</evidence>
<dbReference type="KEGG" id="nsp:BMF81_04720"/>
<dbReference type="Pfam" id="PF01844">
    <property type="entry name" value="HNH"/>
    <property type="match status" value="1"/>
</dbReference>
<dbReference type="InterPro" id="IPR002711">
    <property type="entry name" value="HNH"/>
</dbReference>
<proteinExistence type="predicted"/>
<reference evidence="2 3" key="1">
    <citation type="submission" date="2017-03" db="EMBL/GenBank/DDBJ databases">
        <title>Comparative genomics of the toxic Baltic Sea cyanobacteria Nodularia spumigena UHCC 0039 and its response on varying salinity.</title>
        <authorList>
            <person name="Teikari J.E."/>
        </authorList>
    </citation>
    <scope>NUCLEOTIDE SEQUENCE [LARGE SCALE GENOMIC DNA]</scope>
    <source>
        <strain evidence="2 3">UHCC 0039</strain>
        <plasmid evidence="3">puhcc0039a</plasmid>
    </source>
</reference>
<accession>A0A2S0QBH7</accession>
<dbReference type="AlphaFoldDB" id="A0A2S0QBH7"/>
<protein>
    <submittedName>
        <fullName evidence="2">Group II intron-encoded protein LtrA</fullName>
    </submittedName>
</protein>
<dbReference type="GO" id="GO:0004519">
    <property type="term" value="F:endonuclease activity"/>
    <property type="evidence" value="ECO:0007669"/>
    <property type="project" value="InterPro"/>
</dbReference>
<dbReference type="GO" id="GO:0003676">
    <property type="term" value="F:nucleic acid binding"/>
    <property type="evidence" value="ECO:0007669"/>
    <property type="project" value="InterPro"/>
</dbReference>
<gene>
    <name evidence="2" type="primary">ltrA_2</name>
    <name evidence="2" type="ORF">BMF81_04720</name>
</gene>
<keyword evidence="2" id="KW-0614">Plasmid</keyword>
<evidence type="ECO:0000259" key="1">
    <source>
        <dbReference type="PROSITE" id="PS50878"/>
    </source>
</evidence>